<dbReference type="Pfam" id="PF07714">
    <property type="entry name" value="PK_Tyr_Ser-Thr"/>
    <property type="match status" value="1"/>
</dbReference>
<dbReference type="InterPro" id="IPR000719">
    <property type="entry name" value="Prot_kinase_dom"/>
</dbReference>
<gene>
    <name evidence="2" type="ORF">Bca52824_011258</name>
</gene>
<organism evidence="2 3">
    <name type="scientific">Brassica carinata</name>
    <name type="common">Ethiopian mustard</name>
    <name type="synonym">Abyssinian cabbage</name>
    <dbReference type="NCBI Taxonomy" id="52824"/>
    <lineage>
        <taxon>Eukaryota</taxon>
        <taxon>Viridiplantae</taxon>
        <taxon>Streptophyta</taxon>
        <taxon>Embryophyta</taxon>
        <taxon>Tracheophyta</taxon>
        <taxon>Spermatophyta</taxon>
        <taxon>Magnoliopsida</taxon>
        <taxon>eudicotyledons</taxon>
        <taxon>Gunneridae</taxon>
        <taxon>Pentapetalae</taxon>
        <taxon>rosids</taxon>
        <taxon>malvids</taxon>
        <taxon>Brassicales</taxon>
        <taxon>Brassicaceae</taxon>
        <taxon>Brassiceae</taxon>
        <taxon>Brassica</taxon>
    </lineage>
</organism>
<dbReference type="InterPro" id="IPR011009">
    <property type="entry name" value="Kinase-like_dom_sf"/>
</dbReference>
<dbReference type="GO" id="GO:0004672">
    <property type="term" value="F:protein kinase activity"/>
    <property type="evidence" value="ECO:0007669"/>
    <property type="project" value="InterPro"/>
</dbReference>
<comment type="caution">
    <text evidence="2">The sequence shown here is derived from an EMBL/GenBank/DDBJ whole genome shotgun (WGS) entry which is preliminary data.</text>
</comment>
<dbReference type="InterPro" id="IPR001245">
    <property type="entry name" value="Ser-Thr/Tyr_kinase_cat_dom"/>
</dbReference>
<dbReference type="Gene3D" id="1.10.510.10">
    <property type="entry name" value="Transferase(Phosphotransferase) domain 1"/>
    <property type="match status" value="2"/>
</dbReference>
<dbReference type="PANTHER" id="PTHR45631:SF202">
    <property type="entry name" value="SENESCENCE-INDUCED RECEPTOR-LIKE SERINE_THREONINE-PROTEIN KINASE"/>
    <property type="match status" value="1"/>
</dbReference>
<reference evidence="2 3" key="1">
    <citation type="submission" date="2020-02" db="EMBL/GenBank/DDBJ databases">
        <authorList>
            <person name="Ma Q."/>
            <person name="Huang Y."/>
            <person name="Song X."/>
            <person name="Pei D."/>
        </authorList>
    </citation>
    <scope>NUCLEOTIDE SEQUENCE [LARGE SCALE GENOMIC DNA]</scope>
    <source>
        <strain evidence="2">Sxm20200214</strain>
        <tissue evidence="2">Leaf</tissue>
    </source>
</reference>
<dbReference type="GO" id="GO:0005524">
    <property type="term" value="F:ATP binding"/>
    <property type="evidence" value="ECO:0007669"/>
    <property type="project" value="InterPro"/>
</dbReference>
<dbReference type="PROSITE" id="PS50011">
    <property type="entry name" value="PROTEIN_KINASE_DOM"/>
    <property type="match status" value="1"/>
</dbReference>
<dbReference type="Proteomes" id="UP000886595">
    <property type="component" value="Unassembled WGS sequence"/>
</dbReference>
<dbReference type="OrthoDB" id="2013020at2759"/>
<sequence length="264" mass="30050">MAWPWCFEERNKSVCIPGDDGSDRPEASRHADDDDSIEYEPYVYIPANSYTYSEVKRITNNFNRVHGKGGFGVVYHGVLENQQVAVKMLNRASIYNVEQLTNDVHYFVKVSHKNLVRLIGYCDEGEHLALIYEFVGNGNLQDHLSGKFGGVRSWERRLRIIIGVAEDASDIYSFGIVLMELVTNQPVVDINRESPHISKWVDLKVAESDAVEIADPRLNSDFEPTSVKKAMEIARACAARRRRNMTKIVKELNECLSLEMARTH</sequence>
<proteinExistence type="predicted"/>
<keyword evidence="3" id="KW-1185">Reference proteome</keyword>
<name>A0A8X7WGU1_BRACI</name>
<feature type="domain" description="Protein kinase" evidence="1">
    <location>
        <begin position="60"/>
        <end position="264"/>
    </location>
</feature>
<dbReference type="PANTHER" id="PTHR45631">
    <property type="entry name" value="OS07G0107800 PROTEIN-RELATED"/>
    <property type="match status" value="1"/>
</dbReference>
<dbReference type="SUPFAM" id="SSF56112">
    <property type="entry name" value="Protein kinase-like (PK-like)"/>
    <property type="match status" value="1"/>
</dbReference>
<evidence type="ECO:0000313" key="3">
    <source>
        <dbReference type="Proteomes" id="UP000886595"/>
    </source>
</evidence>
<dbReference type="AlphaFoldDB" id="A0A8X7WGU1"/>
<evidence type="ECO:0000313" key="2">
    <source>
        <dbReference type="EMBL" id="KAG2328530.1"/>
    </source>
</evidence>
<accession>A0A8X7WGU1</accession>
<evidence type="ECO:0000259" key="1">
    <source>
        <dbReference type="PROSITE" id="PS50011"/>
    </source>
</evidence>
<protein>
    <recommendedName>
        <fullName evidence="1">Protein kinase domain-containing protein</fullName>
    </recommendedName>
</protein>
<dbReference type="EMBL" id="JAAMPC010000002">
    <property type="protein sequence ID" value="KAG2328530.1"/>
    <property type="molecule type" value="Genomic_DNA"/>
</dbReference>